<proteinExistence type="inferred from homology"/>
<feature type="domain" description="Mab-21-like HhH/H2TH-like" evidence="13">
    <location>
        <begin position="277"/>
        <end position="365"/>
    </location>
</feature>
<dbReference type="GO" id="GO:0005524">
    <property type="term" value="F:ATP binding"/>
    <property type="evidence" value="ECO:0007669"/>
    <property type="project" value="UniProtKB-KW"/>
</dbReference>
<dbReference type="PANTHER" id="PTHR10656:SF42">
    <property type="entry name" value="CYCLIC GMP-AMP SYNTHASE-LIKE PROTEIN-RELATED"/>
    <property type="match status" value="1"/>
</dbReference>
<evidence type="ECO:0000256" key="9">
    <source>
        <dbReference type="ARBA" id="ARBA00022842"/>
    </source>
</evidence>
<name>A0A9N9TU93_PHYSR</name>
<dbReference type="SMART" id="SM01265">
    <property type="entry name" value="Mab-21"/>
    <property type="match status" value="1"/>
</dbReference>
<evidence type="ECO:0000256" key="11">
    <source>
        <dbReference type="ARBA" id="ARBA00023211"/>
    </source>
</evidence>
<evidence type="ECO:0000256" key="4">
    <source>
        <dbReference type="ARBA" id="ARBA00022679"/>
    </source>
</evidence>
<dbReference type="Proteomes" id="UP001153712">
    <property type="component" value="Chromosome 6"/>
</dbReference>
<evidence type="ECO:0000259" key="12">
    <source>
        <dbReference type="Pfam" id="PF03281"/>
    </source>
</evidence>
<evidence type="ECO:0000256" key="7">
    <source>
        <dbReference type="ARBA" id="ARBA00022741"/>
    </source>
</evidence>
<keyword evidence="8" id="KW-0067">ATP-binding</keyword>
<evidence type="ECO:0000256" key="1">
    <source>
        <dbReference type="ARBA" id="ARBA00001936"/>
    </source>
</evidence>
<dbReference type="Pfam" id="PF03281">
    <property type="entry name" value="Mab-21"/>
    <property type="match status" value="1"/>
</dbReference>
<keyword evidence="5" id="KW-0548">Nucleotidyltransferase</keyword>
<sequence>MADADDRRKYKPLENVLIRINRDIISLSDVEVRRNNAILRSLLEDILIPEMKEKDPLFEKLFTRVFYGGSFYDGLRVKDPNEFDLDLLLRLPKLSEPKLIPDDDVPGYTILKLNNLPAVKRHLYMLDTYRGISKFLLESEERPYLDNNKVRMWMERVVTRALNTFPVCFGQYSIEILQSTFLVKVHKSGPALTLKLRGYMDWETIVMDIDLVPCFEFDVGHMPVQKLLNRNFQKKTFFVVPKPMNNEMVPNNNRYWRLSYQEQERELMGSDRHQYLKPTIKLLKKLKEKEHPFIASYFIKTVVLLEAEEREDDRYWSTSLSYVFMTCLKKYHQYIERKYIPYYWNENYNLLQSMSYSALDNLKYRLGNIIRHIERNLEAGNPYIIQNYLLTDKELSLYKEQLPFYENENANIAEEPPSSSCIIL</sequence>
<comment type="cofactor">
    <cofactor evidence="1">
        <name>Mn(2+)</name>
        <dbReference type="ChEBI" id="CHEBI:29035"/>
    </cofactor>
</comment>
<dbReference type="EMBL" id="OU900099">
    <property type="protein sequence ID" value="CAG9862669.1"/>
    <property type="molecule type" value="Genomic_DNA"/>
</dbReference>
<dbReference type="InterPro" id="IPR024810">
    <property type="entry name" value="MAB21L/cGLR"/>
</dbReference>
<feature type="domain" description="Mab-21-like nucleotidyltransferase" evidence="12">
    <location>
        <begin position="71"/>
        <end position="269"/>
    </location>
</feature>
<keyword evidence="7" id="KW-0547">Nucleotide-binding</keyword>
<dbReference type="InterPro" id="IPR046903">
    <property type="entry name" value="Mab-21-like_nuc_Trfase"/>
</dbReference>
<gene>
    <name evidence="14" type="ORF">PHYEVI_LOCUS8974</name>
</gene>
<keyword evidence="10" id="KW-0342">GTP-binding</keyword>
<keyword evidence="9" id="KW-0460">Magnesium</keyword>
<accession>A0A9N9TU93</accession>
<dbReference type="InterPro" id="IPR046906">
    <property type="entry name" value="Mab-21_HhH/H2TH-like"/>
</dbReference>
<dbReference type="OrthoDB" id="6054650at2759"/>
<dbReference type="PANTHER" id="PTHR10656">
    <property type="entry name" value="CELL FATE DETERMINING PROTEIN MAB21-RELATED"/>
    <property type="match status" value="1"/>
</dbReference>
<evidence type="ECO:0000256" key="8">
    <source>
        <dbReference type="ARBA" id="ARBA00022840"/>
    </source>
</evidence>
<reference evidence="14" key="1">
    <citation type="submission" date="2022-01" db="EMBL/GenBank/DDBJ databases">
        <authorList>
            <person name="King R."/>
        </authorList>
    </citation>
    <scope>NUCLEOTIDE SEQUENCE</scope>
</reference>
<dbReference type="GO" id="GO:0016779">
    <property type="term" value="F:nucleotidyltransferase activity"/>
    <property type="evidence" value="ECO:0007669"/>
    <property type="project" value="UniProtKB-KW"/>
</dbReference>
<keyword evidence="15" id="KW-1185">Reference proteome</keyword>
<protein>
    <recommendedName>
        <fullName evidence="16">Cyclic GMP-AMP synthase-like</fullName>
    </recommendedName>
</protein>
<dbReference type="Pfam" id="PF20266">
    <property type="entry name" value="Mab-21_C"/>
    <property type="match status" value="1"/>
</dbReference>
<evidence type="ECO:0000256" key="3">
    <source>
        <dbReference type="ARBA" id="ARBA00008307"/>
    </source>
</evidence>
<dbReference type="GO" id="GO:0005525">
    <property type="term" value="F:GTP binding"/>
    <property type="evidence" value="ECO:0007669"/>
    <property type="project" value="UniProtKB-KW"/>
</dbReference>
<evidence type="ECO:0000313" key="14">
    <source>
        <dbReference type="EMBL" id="CAG9862669.1"/>
    </source>
</evidence>
<comment type="cofactor">
    <cofactor evidence="2">
        <name>Mg(2+)</name>
        <dbReference type="ChEBI" id="CHEBI:18420"/>
    </cofactor>
</comment>
<dbReference type="AlphaFoldDB" id="A0A9N9TU93"/>
<dbReference type="GO" id="GO:0046872">
    <property type="term" value="F:metal ion binding"/>
    <property type="evidence" value="ECO:0007669"/>
    <property type="project" value="UniProtKB-KW"/>
</dbReference>
<evidence type="ECO:0008006" key="16">
    <source>
        <dbReference type="Google" id="ProtNLM"/>
    </source>
</evidence>
<dbReference type="Gene3D" id="3.30.460.90">
    <property type="match status" value="1"/>
</dbReference>
<evidence type="ECO:0000256" key="10">
    <source>
        <dbReference type="ARBA" id="ARBA00023134"/>
    </source>
</evidence>
<evidence type="ECO:0000256" key="6">
    <source>
        <dbReference type="ARBA" id="ARBA00022723"/>
    </source>
</evidence>
<evidence type="ECO:0000313" key="15">
    <source>
        <dbReference type="Proteomes" id="UP001153712"/>
    </source>
</evidence>
<keyword evidence="11" id="KW-0464">Manganese</keyword>
<comment type="similarity">
    <text evidence="3">Belongs to the mab-21 family.</text>
</comment>
<keyword evidence="4" id="KW-0808">Transferase</keyword>
<dbReference type="Gene3D" id="1.10.1410.40">
    <property type="match status" value="1"/>
</dbReference>
<evidence type="ECO:0000259" key="13">
    <source>
        <dbReference type="Pfam" id="PF20266"/>
    </source>
</evidence>
<organism evidence="14 15">
    <name type="scientific">Phyllotreta striolata</name>
    <name type="common">Striped flea beetle</name>
    <name type="synonym">Crioceris striolata</name>
    <dbReference type="NCBI Taxonomy" id="444603"/>
    <lineage>
        <taxon>Eukaryota</taxon>
        <taxon>Metazoa</taxon>
        <taxon>Ecdysozoa</taxon>
        <taxon>Arthropoda</taxon>
        <taxon>Hexapoda</taxon>
        <taxon>Insecta</taxon>
        <taxon>Pterygota</taxon>
        <taxon>Neoptera</taxon>
        <taxon>Endopterygota</taxon>
        <taxon>Coleoptera</taxon>
        <taxon>Polyphaga</taxon>
        <taxon>Cucujiformia</taxon>
        <taxon>Chrysomeloidea</taxon>
        <taxon>Chrysomelidae</taxon>
        <taxon>Galerucinae</taxon>
        <taxon>Alticini</taxon>
        <taxon>Phyllotreta</taxon>
    </lineage>
</organism>
<evidence type="ECO:0000256" key="2">
    <source>
        <dbReference type="ARBA" id="ARBA00001946"/>
    </source>
</evidence>
<keyword evidence="6" id="KW-0479">Metal-binding</keyword>
<evidence type="ECO:0000256" key="5">
    <source>
        <dbReference type="ARBA" id="ARBA00022695"/>
    </source>
</evidence>